<dbReference type="PROSITE" id="PS51783">
    <property type="entry name" value="PH_BEACH"/>
    <property type="match status" value="1"/>
</dbReference>
<evidence type="ECO:0000313" key="10">
    <source>
        <dbReference type="Proteomes" id="UP001138500"/>
    </source>
</evidence>
<keyword evidence="10" id="KW-1185">Reference proteome</keyword>
<dbReference type="InterPro" id="IPR011993">
    <property type="entry name" value="PH-like_dom_sf"/>
</dbReference>
<evidence type="ECO:0000259" key="8">
    <source>
        <dbReference type="PROSITE" id="PS51783"/>
    </source>
</evidence>
<reference evidence="9 10" key="1">
    <citation type="journal article" date="2018" name="IMA Fungus">
        <title>IMA Genome-F 10: Nine draft genome sequences of Claviceps purpurea s.lat., including C. arundinis, C. humidiphila, and C. cf. spartinae, pseudomolecules for the pitch canker pathogen Fusarium circinatum, draft genome of Davidsoniella eucalypti, Grosmannia galeiformis, Quambalaria eucalypti, and Teratosphaeria destructans.</title>
        <authorList>
            <person name="Wingfield B.D."/>
            <person name="Liu M."/>
            <person name="Nguyen H.D."/>
            <person name="Lane F.A."/>
            <person name="Morgan S.W."/>
            <person name="De Vos L."/>
            <person name="Wilken P.M."/>
            <person name="Duong T.A."/>
            <person name="Aylward J."/>
            <person name="Coetzee M.P."/>
            <person name="Dadej K."/>
            <person name="De Beer Z.W."/>
            <person name="Findlay W."/>
            <person name="Havenga M."/>
            <person name="Kolarik M."/>
            <person name="Menzies J.G."/>
            <person name="Naidoo K."/>
            <person name="Pochopski O."/>
            <person name="Shoukouhi P."/>
            <person name="Santana Q.C."/>
            <person name="Seifert K.A."/>
            <person name="Soal N."/>
            <person name="Steenkamp E.T."/>
            <person name="Tatham C.T."/>
            <person name="van der Nest M.A."/>
            <person name="Wingfield M.J."/>
        </authorList>
    </citation>
    <scope>NUCLEOTIDE SEQUENCE [LARGE SCALE GENOMIC DNA]</scope>
    <source>
        <strain evidence="9">CMW44962</strain>
    </source>
</reference>
<feature type="repeat" description="WD" evidence="5">
    <location>
        <begin position="2334"/>
        <end position="2375"/>
    </location>
</feature>
<dbReference type="Gene3D" id="2.130.10.10">
    <property type="entry name" value="YVTN repeat-like/Quinoprotein amine dehydrogenase"/>
    <property type="match status" value="1"/>
</dbReference>
<dbReference type="PANTHER" id="PTHR46108">
    <property type="entry name" value="BLUE CHEESE"/>
    <property type="match status" value="1"/>
</dbReference>
<feature type="repeat" description="WD" evidence="5">
    <location>
        <begin position="2287"/>
        <end position="2327"/>
    </location>
</feature>
<dbReference type="InterPro" id="IPR001680">
    <property type="entry name" value="WD40_rpt"/>
</dbReference>
<dbReference type="SUPFAM" id="SSF48371">
    <property type="entry name" value="ARM repeat"/>
    <property type="match status" value="1"/>
</dbReference>
<dbReference type="SUPFAM" id="SSF50729">
    <property type="entry name" value="PH domain-like"/>
    <property type="match status" value="1"/>
</dbReference>
<protein>
    <recommendedName>
        <fullName evidence="4">Beige protein homolog 1</fullName>
    </recommendedName>
</protein>
<feature type="domain" description="BEACH-type PH" evidence="8">
    <location>
        <begin position="1734"/>
        <end position="1868"/>
    </location>
</feature>
<keyword evidence="1 5" id="KW-0853">WD repeat</keyword>
<dbReference type="CDD" id="cd06071">
    <property type="entry name" value="Beach"/>
    <property type="match status" value="1"/>
</dbReference>
<dbReference type="Pfam" id="PF13385">
    <property type="entry name" value="Laminin_G_3"/>
    <property type="match status" value="1"/>
</dbReference>
<dbReference type="PROSITE" id="PS50082">
    <property type="entry name" value="WD_REPEATS_2"/>
    <property type="match status" value="2"/>
</dbReference>
<evidence type="ECO:0000256" key="3">
    <source>
        <dbReference type="ARBA" id="ARBA00054699"/>
    </source>
</evidence>
<evidence type="ECO:0000259" key="7">
    <source>
        <dbReference type="PROSITE" id="PS50197"/>
    </source>
</evidence>
<dbReference type="Gene3D" id="1.10.1540.10">
    <property type="entry name" value="BEACH domain"/>
    <property type="match status" value="1"/>
</dbReference>
<dbReference type="Proteomes" id="UP001138500">
    <property type="component" value="Unassembled WGS sequence"/>
</dbReference>
<evidence type="ECO:0000256" key="5">
    <source>
        <dbReference type="PROSITE-ProRule" id="PRU00221"/>
    </source>
</evidence>
<evidence type="ECO:0000256" key="1">
    <source>
        <dbReference type="ARBA" id="ARBA00022574"/>
    </source>
</evidence>
<dbReference type="InterPro" id="IPR000409">
    <property type="entry name" value="BEACH_dom"/>
</dbReference>
<dbReference type="SUPFAM" id="SSF50978">
    <property type="entry name" value="WD40 repeat-like"/>
    <property type="match status" value="1"/>
</dbReference>
<dbReference type="InterPro" id="IPR051944">
    <property type="entry name" value="BEACH_domain_protein"/>
</dbReference>
<dbReference type="SUPFAM" id="SSF81837">
    <property type="entry name" value="BEACH domain"/>
    <property type="match status" value="1"/>
</dbReference>
<dbReference type="Pfam" id="PF00400">
    <property type="entry name" value="WD40"/>
    <property type="match status" value="1"/>
</dbReference>
<feature type="region of interest" description="Disordered" evidence="6">
    <location>
        <begin position="1159"/>
        <end position="1195"/>
    </location>
</feature>
<dbReference type="InterPro" id="IPR036322">
    <property type="entry name" value="WD40_repeat_dom_sf"/>
</dbReference>
<dbReference type="SUPFAM" id="SSF49899">
    <property type="entry name" value="Concanavalin A-like lectins/glucanases"/>
    <property type="match status" value="1"/>
</dbReference>
<dbReference type="OrthoDB" id="26681at2759"/>
<dbReference type="Pfam" id="PF02138">
    <property type="entry name" value="Beach"/>
    <property type="match status" value="1"/>
</dbReference>
<dbReference type="SMART" id="SM01026">
    <property type="entry name" value="Beach"/>
    <property type="match status" value="1"/>
</dbReference>
<accession>A0A9W7SMT7</accession>
<dbReference type="CDD" id="cd01201">
    <property type="entry name" value="PH_BEACH"/>
    <property type="match status" value="1"/>
</dbReference>
<evidence type="ECO:0000313" key="9">
    <source>
        <dbReference type="EMBL" id="KAH9825481.1"/>
    </source>
</evidence>
<reference evidence="9 10" key="2">
    <citation type="journal article" date="2021" name="Curr. Genet.">
        <title>Genetic response to nitrogen starvation in the aggressive Eucalyptus foliar pathogen Teratosphaeria destructans.</title>
        <authorList>
            <person name="Havenga M."/>
            <person name="Wingfield B.D."/>
            <person name="Wingfield M.J."/>
            <person name="Dreyer L.L."/>
            <person name="Roets F."/>
            <person name="Aylward J."/>
        </authorList>
    </citation>
    <scope>NUCLEOTIDE SEQUENCE [LARGE SCALE GENOMIC DNA]</scope>
    <source>
        <strain evidence="9">CMW44962</strain>
    </source>
</reference>
<evidence type="ECO:0000256" key="2">
    <source>
        <dbReference type="ARBA" id="ARBA00022737"/>
    </source>
</evidence>
<feature type="domain" description="BEACH" evidence="7">
    <location>
        <begin position="1907"/>
        <end position="2202"/>
    </location>
</feature>
<feature type="region of interest" description="Disordered" evidence="6">
    <location>
        <begin position="1633"/>
        <end position="1655"/>
    </location>
</feature>
<dbReference type="FunFam" id="1.10.1540.10:FF:000001">
    <property type="entry name" value="neurobeachin isoform X1"/>
    <property type="match status" value="1"/>
</dbReference>
<dbReference type="InterPro" id="IPR016024">
    <property type="entry name" value="ARM-type_fold"/>
</dbReference>
<dbReference type="Gene3D" id="2.60.120.200">
    <property type="match status" value="1"/>
</dbReference>
<dbReference type="Gene3D" id="2.30.29.30">
    <property type="entry name" value="Pleckstrin-homology domain (PH domain)/Phosphotyrosine-binding domain (PTB)"/>
    <property type="match status" value="1"/>
</dbReference>
<dbReference type="Pfam" id="PF14844">
    <property type="entry name" value="PH_BEACH"/>
    <property type="match status" value="1"/>
</dbReference>
<gene>
    <name evidence="9" type="ORF">Tdes44962_MAKER04183</name>
</gene>
<name>A0A9W7SMT7_9PEZI</name>
<keyword evidence="2" id="KW-0677">Repeat</keyword>
<dbReference type="InterPro" id="IPR013320">
    <property type="entry name" value="ConA-like_dom_sf"/>
</dbReference>
<dbReference type="InterPro" id="IPR023362">
    <property type="entry name" value="PH-BEACH_dom"/>
</dbReference>
<sequence length="2529" mass="283544">MALNVAHTGRLRSASRGLNADEKASEIANLIRQLAVRNDALPRDGLEGLVDVSEQLRSAISREEGAKDTFRHGLGFQRILEILEKCSDVVIADSTLSSRVLALSETGLSVLAISLDEHQGNQRYFKDYLHGWQALQQSLERLQNALAEQAHDASLGVFLDAVFDLLVKGGHMMEDGSVESRYARVRLPQAANMAMALATALAHNQSEAASQRAHNASLTTITHLTALAARSEDNAVALWRAGVASQCLKLTLQESASDEVRLAARRLTVTLSTYGLESLDDVALLCEKACEVDDARQLLLTMLQSSKGPSFMQFDMTKFGYSSVELPSLPRTFPPSTGYSISAWVRIDEYDPACHTTLFGAFDSTQSCFVLIYLEKDSHHLILQTSVRSSRPSVRFKSTRFVAGSWYHVSLVHRRNGLDPTHSPTMLFIDGEFAEQVKCSYPEMPPEHEDRQAAAASSSSIGRTMARRQRPVQAFFGTPHDLAHRIGPDMVESRWSLASAQMFASPLTDEIIAVQYRLGPRYHGNMQDCLGPMLTYRASAELNRYNELLHPEKSDRSDITTATEARGSDVMPESRLLISLSPHAVIDLDESISEPGLGLDNQAEARLTLLSQRTRAIVLNAAIPLTNEALNRSYGTGMLAGDPVVAVPQPLDVATWCLAGSVPLLVRLLGSAHTRSSFLQAIATYFECIKDNWRISEAVEKDNGYGMLAMTIRDKLGFESILASSVATKRPLAMLTLQDRQSTPLPILEQILDFIGYNKTKPEDSMIVNPMAYRVLLLDFDTWRRCDVTTQKLYYQQFIHFVNHNRHQVWNHGRLNKMRVVKKLIDVLKSEEVSAEVIASVKEALKALVDTHQAKIHFKELAMFITFGLQDERVVAARSLRHISSMVQFRQRAALWANGARRSRPSTPGGASTHPQQPQIGLSRYELAIHVLQLITDILCEDERSPVAIKRFNRTVPNRWLIHLLAEQDPRIVALTLRIISRSLAVLGPDFKIAFVDKNGGFVTMKHRLKAYWKSPLTWLSCFAILFGRETPAVVDQNSLSVFEMLQAFAVDDNLKIYGEEVLPTLMAMLEAGLRSVVKAAEPAAAEASILKAVIQFLGELYVRSPAFQQFAVESRYIQSLLFVLFPILVGSDRLAAETELQADKNSLSFRGEEVKLRPHSNSLGERPPSVRSLNLEDDPVKRSPSPRVPKNLDGPRRLSSFVMINPNVRSNARPAQFNTTLVPTKPEPVRISIANSLVEALLEVTLNLFTDLVCNRDKFTGIGLFLKVPPGFREHQAYFESYVLVNALSQLWNHLKLHQDLFLQTRVLTNLARYSEHMAEAVFEGWFIDGAQPVLDFTGQVLEYMQQPDIAQNKTVRLCSQYTSCIRVIFLRVTLWRLSELNEIANEDEAVEFLNKMNYWQTILFSSENNERLFTKLICFMLYRKLTSDVHSVRLAAARLWRTVMVQKPSESATLITESVGAEQRHLSTGFMKLVSMDDEDFIQWVDENRAALDPAFVNFLSEAWDRFVMDENKRNESNAAARLAKRRDRLQAWHSEETKDDEIIHRFEASTKNWTSNIHAQERVKLQRAVQDHQEIVSHLHAVFERTDKLMKQPCGVNPSTETPKWRLDETEALNRMRCRLLPGTEEHNEMYRPKRKTSVREAPNGNPKLTLNTQATHSSENVMSDIPASPIVSNAAATDGAADQPQSLRPRAGSISNSQLLEGGFEMVDDPNQDHEGAPEDKNRKVMTRLQMGDGVVTLFNISRIIGLEALEGLLVVGKKCLYLQDDFFQRSDGEIVSATQAPEDERDPYVNLISGKDTSGSTKAKHTTEDQEIRHWTWAEVLSISKRRFLSRDVAVEIFFTDGRSYLITCISPKVRDELHKAIVSGAPQVTRSASLIAPEDAWRLDTLRNAEEEPQSLGTRFAGVFNNTPSYAATRKWLKGEMSNFQYLMLINTMAGRTFNDLTQYPVFPWVLADYTSEELDLDNPKTFRNFAKPMGCQTASREAEFKDRYQQFAEMMDGREPPFHYGTHYSSAMIVSSYLIRLQPYVQSYLILQGGNFDHADRLFDSIGKAWSSASRENMSDVRELTPEFFYLPEFLTNVNKYDFGVKQSDGGIVNDVELPPWAKGDPQIFIEKHRKALESPYVSEHLHEWIDLVFGFKQRGEAALEATNVFGHLSYPGATNLEAIEDRVQLLSTIWIIHSFGQTPHQVFLKTHPARDSPRSVAAKLDTLAESLVRLPDPLYESDEKVTGLTFSTSVGRLLCDVPCRLNLLPNCDRFMQWGFADHSIRFFSSNTKRPLGLYEGAHIGAITSTVFSDSKTLITAGADCTIAIWSVTASRDLIEIHPKTYLFGHRKSVTLLAASRVFSTLLSVSTDGQVIIWSLNRLSCIRVLLAAGGQPLEAAKISNISGHIALCQGPNLLVYTINGHLLVRQKICDAEDGKMTCCAFYEGAGNEWMERELIFTGHAHGVANAWALVTLPDGTWHLQLVKRLNHADASREDGGNTSVAVTAILPMPNAVYTGDENGRVWEWDCIARSASISVRGR</sequence>
<dbReference type="InterPro" id="IPR015943">
    <property type="entry name" value="WD40/YVTN_repeat-like_dom_sf"/>
</dbReference>
<dbReference type="Pfam" id="PF23295">
    <property type="entry name" value="Arm_4"/>
    <property type="match status" value="2"/>
</dbReference>
<dbReference type="InterPro" id="IPR056252">
    <property type="entry name" value="Alfy-like_Arm-like"/>
</dbReference>
<dbReference type="PROSITE" id="PS50197">
    <property type="entry name" value="BEACH"/>
    <property type="match status" value="1"/>
</dbReference>
<evidence type="ECO:0000256" key="4">
    <source>
        <dbReference type="ARBA" id="ARBA00073334"/>
    </source>
</evidence>
<comment type="function">
    <text evidence="3">May be involved in protein sorting and cell wall formation.</text>
</comment>
<dbReference type="SMART" id="SM00320">
    <property type="entry name" value="WD40"/>
    <property type="match status" value="3"/>
</dbReference>
<proteinExistence type="predicted"/>
<evidence type="ECO:0000256" key="6">
    <source>
        <dbReference type="SAM" id="MobiDB-lite"/>
    </source>
</evidence>
<dbReference type="EMBL" id="RIBY02002112">
    <property type="protein sequence ID" value="KAH9825481.1"/>
    <property type="molecule type" value="Genomic_DNA"/>
</dbReference>
<dbReference type="InterPro" id="IPR036372">
    <property type="entry name" value="BEACH_dom_sf"/>
</dbReference>
<comment type="caution">
    <text evidence="9">The sequence shown here is derived from an EMBL/GenBank/DDBJ whole genome shotgun (WGS) entry which is preliminary data.</text>
</comment>
<organism evidence="9 10">
    <name type="scientific">Teratosphaeria destructans</name>
    <dbReference type="NCBI Taxonomy" id="418781"/>
    <lineage>
        <taxon>Eukaryota</taxon>
        <taxon>Fungi</taxon>
        <taxon>Dikarya</taxon>
        <taxon>Ascomycota</taxon>
        <taxon>Pezizomycotina</taxon>
        <taxon>Dothideomycetes</taxon>
        <taxon>Dothideomycetidae</taxon>
        <taxon>Mycosphaerellales</taxon>
        <taxon>Teratosphaeriaceae</taxon>
        <taxon>Teratosphaeria</taxon>
    </lineage>
</organism>
<dbReference type="PANTHER" id="PTHR46108:SF4">
    <property type="entry name" value="BLUE CHEESE"/>
    <property type="match status" value="1"/>
</dbReference>